<comment type="similarity">
    <text evidence="1 2">Belongs to the nucleosome assembly protein (NAP) family.</text>
</comment>
<dbReference type="Gene3D" id="3.30.1120.90">
    <property type="entry name" value="Nucleosome assembly protein"/>
    <property type="match status" value="1"/>
</dbReference>
<evidence type="ECO:0000256" key="3">
    <source>
        <dbReference type="SAM" id="MobiDB-lite"/>
    </source>
</evidence>
<accession>A0AAV9JG71</accession>
<evidence type="ECO:0000256" key="2">
    <source>
        <dbReference type="RuleBase" id="RU003876"/>
    </source>
</evidence>
<feature type="region of interest" description="Disordered" evidence="3">
    <location>
        <begin position="277"/>
        <end position="333"/>
    </location>
</feature>
<reference evidence="4 5" key="1">
    <citation type="submission" date="2021-11" db="EMBL/GenBank/DDBJ databases">
        <title>Black yeast isolated from Biological Soil Crust.</title>
        <authorList>
            <person name="Kurbessoian T."/>
        </authorList>
    </citation>
    <scope>NUCLEOTIDE SEQUENCE [LARGE SCALE GENOMIC DNA]</scope>
    <source>
        <strain evidence="4 5">CCFEE 5522</strain>
    </source>
</reference>
<dbReference type="InterPro" id="IPR002164">
    <property type="entry name" value="NAP_family"/>
</dbReference>
<evidence type="ECO:0000313" key="5">
    <source>
        <dbReference type="Proteomes" id="UP001324427"/>
    </source>
</evidence>
<dbReference type="AlphaFoldDB" id="A0AAV9JG71"/>
<organism evidence="4 5">
    <name type="scientific">Oleoguttula mirabilis</name>
    <dbReference type="NCBI Taxonomy" id="1507867"/>
    <lineage>
        <taxon>Eukaryota</taxon>
        <taxon>Fungi</taxon>
        <taxon>Dikarya</taxon>
        <taxon>Ascomycota</taxon>
        <taxon>Pezizomycotina</taxon>
        <taxon>Dothideomycetes</taxon>
        <taxon>Dothideomycetidae</taxon>
        <taxon>Mycosphaerellales</taxon>
        <taxon>Teratosphaeriaceae</taxon>
        <taxon>Oleoguttula</taxon>
    </lineage>
</organism>
<keyword evidence="5" id="KW-1185">Reference proteome</keyword>
<feature type="compositionally biased region" description="Acidic residues" evidence="3">
    <location>
        <begin position="282"/>
        <end position="305"/>
    </location>
</feature>
<feature type="region of interest" description="Disordered" evidence="3">
    <location>
        <begin position="219"/>
        <end position="254"/>
    </location>
</feature>
<name>A0AAV9JG71_9PEZI</name>
<sequence length="333" mass="38062">MAEDISPISYEDLAEIEDAFAEVDDEILRRQYDLSRPLYEKRAQAVAKIPSFWPLVMEQAPMEIEDCITHQDSAIFAEHLTNLTVTRPDIEDGKKGNPRSVNIKFEFSPNEHFTDRVLEKRFWYRRASDGWTGLVSEPVKVNWKKGKDSTDGLTSAAVALWNARKKVGDLTAKGLPEYRALEKKVEHWNGANTSFFTWFGWVSGRRYVSAEESEKASQEYAARKEARKHGERSEAESPEDKDEEEPEDDSLVEVHQQGEEIAACLAEDVWPNAIRFFTQAQELDDDPEADFEDDDLDDEDDVDEPIDIRSLVQDKEKGRSRDSSGPPSKKIKT</sequence>
<dbReference type="PANTHER" id="PTHR11875">
    <property type="entry name" value="TESTIS-SPECIFIC Y-ENCODED PROTEIN"/>
    <property type="match status" value="1"/>
</dbReference>
<dbReference type="InterPro" id="IPR037231">
    <property type="entry name" value="NAP-like_sf"/>
</dbReference>
<comment type="caution">
    <text evidence="4">The sequence shown here is derived from an EMBL/GenBank/DDBJ whole genome shotgun (WGS) entry which is preliminary data.</text>
</comment>
<dbReference type="Pfam" id="PF00956">
    <property type="entry name" value="NAP"/>
    <property type="match status" value="1"/>
</dbReference>
<protein>
    <submittedName>
        <fullName evidence="4">Uncharacterized protein</fullName>
    </submittedName>
</protein>
<dbReference type="GO" id="GO:0005634">
    <property type="term" value="C:nucleus"/>
    <property type="evidence" value="ECO:0007669"/>
    <property type="project" value="InterPro"/>
</dbReference>
<dbReference type="Proteomes" id="UP001324427">
    <property type="component" value="Unassembled WGS sequence"/>
</dbReference>
<feature type="compositionally biased region" description="Basic and acidic residues" evidence="3">
    <location>
        <begin position="312"/>
        <end position="322"/>
    </location>
</feature>
<feature type="compositionally biased region" description="Acidic residues" evidence="3">
    <location>
        <begin position="236"/>
        <end position="251"/>
    </location>
</feature>
<proteinExistence type="inferred from homology"/>
<evidence type="ECO:0000256" key="1">
    <source>
        <dbReference type="ARBA" id="ARBA00009947"/>
    </source>
</evidence>
<dbReference type="SUPFAM" id="SSF143113">
    <property type="entry name" value="NAP-like"/>
    <property type="match status" value="1"/>
</dbReference>
<evidence type="ECO:0000313" key="4">
    <source>
        <dbReference type="EMBL" id="KAK4544208.1"/>
    </source>
</evidence>
<dbReference type="GO" id="GO:0006334">
    <property type="term" value="P:nucleosome assembly"/>
    <property type="evidence" value="ECO:0007669"/>
    <property type="project" value="InterPro"/>
</dbReference>
<dbReference type="EMBL" id="JAVFHQ010000026">
    <property type="protein sequence ID" value="KAK4544208.1"/>
    <property type="molecule type" value="Genomic_DNA"/>
</dbReference>
<gene>
    <name evidence="4" type="ORF">LTR36_004418</name>
</gene>